<dbReference type="GO" id="GO:0006511">
    <property type="term" value="P:ubiquitin-dependent protein catabolic process"/>
    <property type="evidence" value="ECO:0007669"/>
    <property type="project" value="TreeGrafter"/>
</dbReference>
<dbReference type="InterPro" id="IPR039448">
    <property type="entry name" value="Beta_helix"/>
</dbReference>
<dbReference type="Pfam" id="PF13229">
    <property type="entry name" value="Beta_helix"/>
    <property type="match status" value="2"/>
</dbReference>
<feature type="region of interest" description="Disordered" evidence="2">
    <location>
        <begin position="49"/>
        <end position="95"/>
    </location>
</feature>
<dbReference type="GO" id="GO:0004674">
    <property type="term" value="F:protein serine/threonine kinase activity"/>
    <property type="evidence" value="ECO:0007669"/>
    <property type="project" value="UniProtKB-KW"/>
</dbReference>
<dbReference type="PROSITE" id="PS50011">
    <property type="entry name" value="PROTEIN_KINASE_DOM"/>
    <property type="match status" value="1"/>
</dbReference>
<dbReference type="InParanoid" id="E8R3I5"/>
<keyword evidence="4" id="KW-0723">Serine/threonine-protein kinase</keyword>
<sequence length="895" mass="97024">MISTEPICANPDCRAPLGRTDLAWGRCARCGTLLSRDLVRSLYDGVSTPPPPTADAKVAAPPAAPPSAPAAPSGTAAPPTSPPPNNGPGWSDEILTGMVTRPEGVHVGGGRHGRPRTLTGPQAKTRMFGKYHIERKLSESSTAKVYRAVDTVLRRVVALKVLQLTDPASIKRFRREAQTAARIDHPNFCQIYEIGEHQGIHFLALEYLEGKTLASLLENNPRPFSLRESLALVRRLALAMAVAHERDVIHRDLKPANIMIDPLGAPIIIDFGMAKVFDLNLTQLTKFGTPFGTPCYMPPEQVYGDLNAIGPAVDIYALGVILFELLAGRRPYVGESQFAIFAQITSDAPPPLLTTYRPGLDPRIEAICRRAMAKPIASRYGSMIELAADLDDLLRSFETEEAARVADPAWIVPDPIKPKSRPFVEPKDNRPVTRTVSPSGEGDYTSLLHALRQVPERSRLYLRPGQYRERPILDKPVELVGDGPTGSVSLAGVVLDSDHVTLRRLHFRASTGLEESRPGGVVEVRKGQVRIEECLIEGGGKRVGLLVRGPEANPVVTSCRIEGRDQVGVLVHLHGRGLFEEVEIHGGRLAGIVVGEGAAPTFRRCVVSDHGGPGLFVRADGAGLFEECQFHGNAKAQVMLGDDASPTIVRCGIGPGPDSGVFAHGRARGLIEECTVADLEKIGLVIIEQANPHLVRSAILRCREGGVVATHAAGLLEDCEIAYHCGPNLKIKRDATTRIVGCRIYSSGDCGVSLSARTQAVLEDCELFEHIGPGVMIWRSANPQLLRCRIHHNASAGVRVFDHAQGQLEHCSIDANQGPGLDLDYHANPLVRSCRIHGNAEHAVLIRNHSSGRFEKNDLTGNRGSLLGRLFGFRRSRGVWKIGRGCHPQLEGNFE</sequence>
<dbReference type="KEGG" id="ipa:Isop_0963"/>
<dbReference type="SUPFAM" id="SSF56112">
    <property type="entry name" value="Protein kinase-like (PK-like)"/>
    <property type="match status" value="1"/>
</dbReference>
<protein>
    <submittedName>
        <fullName evidence="4">Serine/threonine protein kinase</fullName>
    </submittedName>
</protein>
<keyword evidence="5" id="KW-1185">Reference proteome</keyword>
<dbReference type="InterPro" id="IPR011009">
    <property type="entry name" value="Kinase-like_dom_sf"/>
</dbReference>
<accession>E8R3I5</accession>
<dbReference type="InterPro" id="IPR051550">
    <property type="entry name" value="SCF-Subunits/Alg-Epimerases"/>
</dbReference>
<feature type="region of interest" description="Disordered" evidence="2">
    <location>
        <begin position="102"/>
        <end position="121"/>
    </location>
</feature>
<evidence type="ECO:0000256" key="1">
    <source>
        <dbReference type="ARBA" id="ARBA00022737"/>
    </source>
</evidence>
<reference key="1">
    <citation type="submission" date="2010-11" db="EMBL/GenBank/DDBJ databases">
        <title>The complete sequence of chromosome of Isophaera pallida ATCC 43644.</title>
        <authorList>
            <consortium name="US DOE Joint Genome Institute (JGI-PGF)"/>
            <person name="Lucas S."/>
            <person name="Copeland A."/>
            <person name="Lapidus A."/>
            <person name="Bruce D."/>
            <person name="Goodwin L."/>
            <person name="Pitluck S."/>
            <person name="Kyrpides N."/>
            <person name="Mavromatis K."/>
            <person name="Pagani I."/>
            <person name="Ivanova N."/>
            <person name="Saunders E."/>
            <person name="Brettin T."/>
            <person name="Detter J.C."/>
            <person name="Han C."/>
            <person name="Tapia R."/>
            <person name="Land M."/>
            <person name="Hauser L."/>
            <person name="Markowitz V."/>
            <person name="Cheng J.-F."/>
            <person name="Hugenholtz P."/>
            <person name="Woyke T."/>
            <person name="Wu D."/>
            <person name="Eisen J.A."/>
        </authorList>
    </citation>
    <scope>NUCLEOTIDE SEQUENCE</scope>
    <source>
        <strain>ATCC 43644</strain>
    </source>
</reference>
<dbReference type="STRING" id="575540.Isop_0963"/>
<proteinExistence type="predicted"/>
<reference evidence="4 5" key="2">
    <citation type="journal article" date="2011" name="Stand. Genomic Sci.">
        <title>Complete genome sequence of Isosphaera pallida type strain (IS1B).</title>
        <authorList>
            <consortium name="US DOE Joint Genome Institute (JGI-PGF)"/>
            <person name="Goker M."/>
            <person name="Cleland D."/>
            <person name="Saunders E."/>
            <person name="Lapidus A."/>
            <person name="Nolan M."/>
            <person name="Lucas S."/>
            <person name="Hammon N."/>
            <person name="Deshpande S."/>
            <person name="Cheng J.F."/>
            <person name="Tapia R."/>
            <person name="Han C."/>
            <person name="Goodwin L."/>
            <person name="Pitluck S."/>
            <person name="Liolios K."/>
            <person name="Pagani I."/>
            <person name="Ivanova N."/>
            <person name="Mavromatis K."/>
            <person name="Pati A."/>
            <person name="Chen A."/>
            <person name="Palaniappan K."/>
            <person name="Land M."/>
            <person name="Hauser L."/>
            <person name="Chang Y.J."/>
            <person name="Jeffries C.D."/>
            <person name="Detter J.C."/>
            <person name="Beck B."/>
            <person name="Woyke T."/>
            <person name="Bristow J."/>
            <person name="Eisen J.A."/>
            <person name="Markowitz V."/>
            <person name="Hugenholtz P."/>
            <person name="Kyrpides N.C."/>
            <person name="Klenk H.P."/>
        </authorList>
    </citation>
    <scope>NUCLEOTIDE SEQUENCE [LARGE SCALE GENOMIC DNA]</scope>
    <source>
        <strain evidence="5">ATCC 43644 / DSM 9630 / IS1B</strain>
    </source>
</reference>
<dbReference type="Pfam" id="PF00069">
    <property type="entry name" value="Pkinase"/>
    <property type="match status" value="1"/>
</dbReference>
<organism evidence="4 5">
    <name type="scientific">Isosphaera pallida (strain ATCC 43644 / DSM 9630 / IS1B)</name>
    <dbReference type="NCBI Taxonomy" id="575540"/>
    <lineage>
        <taxon>Bacteria</taxon>
        <taxon>Pseudomonadati</taxon>
        <taxon>Planctomycetota</taxon>
        <taxon>Planctomycetia</taxon>
        <taxon>Isosphaerales</taxon>
        <taxon>Isosphaeraceae</taxon>
        <taxon>Isosphaera</taxon>
    </lineage>
</organism>
<dbReference type="SUPFAM" id="SSF51126">
    <property type="entry name" value="Pectin lyase-like"/>
    <property type="match status" value="3"/>
</dbReference>
<dbReference type="EMBL" id="CP002353">
    <property type="protein sequence ID" value="ADV61552.1"/>
    <property type="molecule type" value="Genomic_DNA"/>
</dbReference>
<dbReference type="SMART" id="SM00220">
    <property type="entry name" value="S_TKc"/>
    <property type="match status" value="1"/>
</dbReference>
<dbReference type="SMART" id="SM00710">
    <property type="entry name" value="PbH1"/>
    <property type="match status" value="8"/>
</dbReference>
<dbReference type="PANTHER" id="PTHR22990">
    <property type="entry name" value="F-BOX ONLY PROTEIN"/>
    <property type="match status" value="1"/>
</dbReference>
<keyword evidence="4" id="KW-0418">Kinase</keyword>
<dbReference type="InterPro" id="IPR006626">
    <property type="entry name" value="PbH1"/>
</dbReference>
<dbReference type="AlphaFoldDB" id="E8R3I5"/>
<evidence type="ECO:0000259" key="3">
    <source>
        <dbReference type="PROSITE" id="PS50011"/>
    </source>
</evidence>
<dbReference type="HOGENOM" id="CLU_382969_0_0_0"/>
<dbReference type="RefSeq" id="WP_013563841.1">
    <property type="nucleotide sequence ID" value="NC_014962.1"/>
</dbReference>
<dbReference type="Gene3D" id="3.30.200.20">
    <property type="entry name" value="Phosphorylase Kinase, domain 1"/>
    <property type="match status" value="1"/>
</dbReference>
<evidence type="ECO:0000313" key="5">
    <source>
        <dbReference type="Proteomes" id="UP000008631"/>
    </source>
</evidence>
<dbReference type="InterPro" id="IPR011050">
    <property type="entry name" value="Pectin_lyase_fold/virulence"/>
</dbReference>
<dbReference type="CDD" id="cd14014">
    <property type="entry name" value="STKc_PknB_like"/>
    <property type="match status" value="1"/>
</dbReference>
<evidence type="ECO:0000256" key="2">
    <source>
        <dbReference type="SAM" id="MobiDB-lite"/>
    </source>
</evidence>
<dbReference type="Gene3D" id="1.10.510.10">
    <property type="entry name" value="Transferase(Phosphotransferase) domain 1"/>
    <property type="match status" value="1"/>
</dbReference>
<dbReference type="Proteomes" id="UP000008631">
    <property type="component" value="Chromosome"/>
</dbReference>
<dbReference type="InterPro" id="IPR012334">
    <property type="entry name" value="Pectin_lyas_fold"/>
</dbReference>
<dbReference type="Gene3D" id="2.160.20.10">
    <property type="entry name" value="Single-stranded right-handed beta-helix, Pectin lyase-like"/>
    <property type="match status" value="2"/>
</dbReference>
<keyword evidence="4" id="KW-0808">Transferase</keyword>
<keyword evidence="1" id="KW-0677">Repeat</keyword>
<name>E8R3I5_ISOPI</name>
<dbReference type="GO" id="GO:0005524">
    <property type="term" value="F:ATP binding"/>
    <property type="evidence" value="ECO:0007669"/>
    <property type="project" value="InterPro"/>
</dbReference>
<gene>
    <name evidence="4" type="ordered locus">Isop_0963</name>
</gene>
<feature type="domain" description="Protein kinase" evidence="3">
    <location>
        <begin position="131"/>
        <end position="394"/>
    </location>
</feature>
<evidence type="ECO:0000313" key="4">
    <source>
        <dbReference type="EMBL" id="ADV61552.1"/>
    </source>
</evidence>
<dbReference type="OrthoDB" id="581647at2"/>
<dbReference type="PROSITE" id="PS00108">
    <property type="entry name" value="PROTEIN_KINASE_ST"/>
    <property type="match status" value="1"/>
</dbReference>
<dbReference type="PANTHER" id="PTHR22990:SF15">
    <property type="entry name" value="F-BOX ONLY PROTEIN 10"/>
    <property type="match status" value="1"/>
</dbReference>
<dbReference type="InterPro" id="IPR008271">
    <property type="entry name" value="Ser/Thr_kinase_AS"/>
</dbReference>
<dbReference type="eggNOG" id="COG0515">
    <property type="taxonomic scope" value="Bacteria"/>
</dbReference>
<dbReference type="InterPro" id="IPR000719">
    <property type="entry name" value="Prot_kinase_dom"/>
</dbReference>